<organism evidence="1 2">
    <name type="scientific">Exophiala dermatitidis</name>
    <name type="common">Black yeast-like fungus</name>
    <name type="synonym">Wangiella dermatitidis</name>
    <dbReference type="NCBI Taxonomy" id="5970"/>
    <lineage>
        <taxon>Eukaryota</taxon>
        <taxon>Fungi</taxon>
        <taxon>Dikarya</taxon>
        <taxon>Ascomycota</taxon>
        <taxon>Pezizomycotina</taxon>
        <taxon>Eurotiomycetes</taxon>
        <taxon>Chaetothyriomycetidae</taxon>
        <taxon>Chaetothyriales</taxon>
        <taxon>Herpotrichiellaceae</taxon>
        <taxon>Exophiala</taxon>
    </lineage>
</organism>
<evidence type="ECO:0000313" key="1">
    <source>
        <dbReference type="EMBL" id="KAJ8993992.1"/>
    </source>
</evidence>
<reference evidence="1" key="1">
    <citation type="submission" date="2023-01" db="EMBL/GenBank/DDBJ databases">
        <title>Exophiala dermititidis isolated from Cystic Fibrosis Patient.</title>
        <authorList>
            <person name="Kurbessoian T."/>
            <person name="Crocker A."/>
            <person name="Murante D."/>
            <person name="Hogan D.A."/>
            <person name="Stajich J.E."/>
        </authorList>
    </citation>
    <scope>NUCLEOTIDE SEQUENCE</scope>
    <source>
        <strain evidence="1">Ex8</strain>
    </source>
</reference>
<dbReference type="EMBL" id="JAJGCB010000003">
    <property type="protein sequence ID" value="KAJ8993992.1"/>
    <property type="molecule type" value="Genomic_DNA"/>
</dbReference>
<evidence type="ECO:0000313" key="2">
    <source>
        <dbReference type="Proteomes" id="UP001161757"/>
    </source>
</evidence>
<dbReference type="Proteomes" id="UP001161757">
    <property type="component" value="Unassembled WGS sequence"/>
</dbReference>
<protein>
    <submittedName>
        <fullName evidence="1">Uncharacterized protein</fullName>
    </submittedName>
</protein>
<name>A0AAN6IX61_EXODE</name>
<comment type="caution">
    <text evidence="1">The sequence shown here is derived from an EMBL/GenBank/DDBJ whole genome shotgun (WGS) entry which is preliminary data.</text>
</comment>
<gene>
    <name evidence="1" type="ORF">HRR80_002491</name>
</gene>
<sequence>MGRWVTSGIRFETSWRVSRVSPTPLTCLSLRLQHAEVLLGTSRLFRQFSLAGACLLSTSSSLGLCAEFLLLRAAHDVPSNHEACLAWRRAGSLGTAFEANLP</sequence>
<proteinExistence type="predicted"/>
<dbReference type="AlphaFoldDB" id="A0AAN6IX61"/>
<accession>A0AAN6IX61</accession>